<comment type="similarity">
    <text evidence="3 12">Belongs to the thiolase-like superfamily. Thiolase family.</text>
</comment>
<organism evidence="15 16">
    <name type="scientific">Xenorhabdus cabanillasii</name>
    <dbReference type="NCBI Taxonomy" id="351673"/>
    <lineage>
        <taxon>Bacteria</taxon>
        <taxon>Pseudomonadati</taxon>
        <taxon>Pseudomonadota</taxon>
        <taxon>Gammaproteobacteria</taxon>
        <taxon>Enterobacterales</taxon>
        <taxon>Morganellaceae</taxon>
        <taxon>Xenorhabdus</taxon>
    </lineage>
</organism>
<evidence type="ECO:0000256" key="12">
    <source>
        <dbReference type="RuleBase" id="RU003557"/>
    </source>
</evidence>
<dbReference type="EC" id="2.3.1.174" evidence="4"/>
<dbReference type="Pfam" id="PF02803">
    <property type="entry name" value="Thiolase_C"/>
    <property type="match status" value="1"/>
</dbReference>
<evidence type="ECO:0000256" key="3">
    <source>
        <dbReference type="ARBA" id="ARBA00010982"/>
    </source>
</evidence>
<keyword evidence="6 12" id="KW-0808">Transferase</keyword>
<dbReference type="PIRSF" id="PIRSF000429">
    <property type="entry name" value="Ac-CoA_Ac_transf"/>
    <property type="match status" value="1"/>
</dbReference>
<dbReference type="InterPro" id="IPR020617">
    <property type="entry name" value="Thiolase_C"/>
</dbReference>
<dbReference type="PROSITE" id="PS00098">
    <property type="entry name" value="THIOLASE_1"/>
    <property type="match status" value="1"/>
</dbReference>
<comment type="pathway">
    <text evidence="2">Aromatic compound metabolism; beta-ketoadipate pathway; acetyl-CoA and succinyl-CoA from 3-oxoadipate: step 2/2.</text>
</comment>
<proteinExistence type="inferred from homology"/>
<comment type="catalytic activity">
    <reaction evidence="10">
        <text>succinyl-CoA + acetyl-CoA = 3-oxoadipyl-CoA + CoA</text>
        <dbReference type="Rhea" id="RHEA:19481"/>
        <dbReference type="ChEBI" id="CHEBI:57287"/>
        <dbReference type="ChEBI" id="CHEBI:57288"/>
        <dbReference type="ChEBI" id="CHEBI:57292"/>
        <dbReference type="ChEBI" id="CHEBI:57348"/>
        <dbReference type="EC" id="2.3.1.174"/>
    </reaction>
</comment>
<keyword evidence="7" id="KW-0058">Aromatic hydrocarbons catabolism</keyword>
<dbReference type="InterPro" id="IPR020615">
    <property type="entry name" value="Thiolase_acyl_enz_int_AS"/>
</dbReference>
<sequence>MNHAFICDGVRTPIGRYGGALASLRADDLAALPLQALMARYPTLDQQGLDWQGIDDVILGCANQAGEDNRNVARMAVLLAGLPHSVPGTTLNRLCGSGLEALTFAARSIKAGEAHLILAGGVESMTRAPLVMGKAESAFSRQAQIFDTTIGWRFINPRIQQQFGTDSMPETAENVAAQFKISRDAQDAFALRSQQRTAKAQQRGILAEEITPVTLPDTRKKGETALFSQDEHPRPDTTFEQLQKLKTPFRANGTVTAGNASGINDGAAALIIASETAVQQHGLTPRARIVATATSGVEPRIMGIGPLPATEKVLTLAGLSLNQMDVIELNEAFAAQSLAVIRQWGLPDDAEHVNPNGGAIALGHPLGMSGARLALTATLELERRAGRYALCTMCVGVGQGIAMIIEHIS</sequence>
<dbReference type="NCBIfam" id="TIGR02430">
    <property type="entry name" value="pcaF"/>
    <property type="match status" value="1"/>
</dbReference>
<feature type="domain" description="Thiolase C-terminal" evidence="14">
    <location>
        <begin position="284"/>
        <end position="406"/>
    </location>
</feature>
<evidence type="ECO:0000313" key="16">
    <source>
        <dbReference type="Proteomes" id="UP000256294"/>
    </source>
</evidence>
<evidence type="ECO:0000256" key="6">
    <source>
        <dbReference type="ARBA" id="ARBA00022679"/>
    </source>
</evidence>
<dbReference type="PROSITE" id="PS00099">
    <property type="entry name" value="THIOLASE_3"/>
    <property type="match status" value="1"/>
</dbReference>
<accession>A0A3D9UJ33</accession>
<dbReference type="PROSITE" id="PS00737">
    <property type="entry name" value="THIOLASE_2"/>
    <property type="match status" value="1"/>
</dbReference>
<evidence type="ECO:0000256" key="7">
    <source>
        <dbReference type="ARBA" id="ARBA00022797"/>
    </source>
</evidence>
<keyword evidence="16" id="KW-1185">Reference proteome</keyword>
<dbReference type="InterPro" id="IPR012793">
    <property type="entry name" value="PcaF"/>
</dbReference>
<dbReference type="Proteomes" id="UP000256294">
    <property type="component" value="Unassembled WGS sequence"/>
</dbReference>
<feature type="active site" description="Proton acceptor" evidence="11">
    <location>
        <position position="394"/>
    </location>
</feature>
<dbReference type="InterPro" id="IPR020610">
    <property type="entry name" value="Thiolase_AS"/>
</dbReference>
<keyword evidence="8 12" id="KW-0012">Acyltransferase</keyword>
<name>A0A3D9UJ33_9GAMM</name>
<evidence type="ECO:0000256" key="10">
    <source>
        <dbReference type="ARBA" id="ARBA00048527"/>
    </source>
</evidence>
<dbReference type="InterPro" id="IPR020613">
    <property type="entry name" value="Thiolase_CS"/>
</dbReference>
<dbReference type="InterPro" id="IPR020616">
    <property type="entry name" value="Thiolase_N"/>
</dbReference>
<comment type="caution">
    <text evidence="15">The sequence shown here is derived from an EMBL/GenBank/DDBJ whole genome shotgun (WGS) entry which is preliminary data.</text>
</comment>
<evidence type="ECO:0000256" key="8">
    <source>
        <dbReference type="ARBA" id="ARBA00023315"/>
    </source>
</evidence>
<dbReference type="InterPro" id="IPR002155">
    <property type="entry name" value="Thiolase"/>
</dbReference>
<dbReference type="Gene3D" id="3.40.47.10">
    <property type="match status" value="1"/>
</dbReference>
<evidence type="ECO:0000256" key="9">
    <source>
        <dbReference type="ARBA" id="ARBA00041222"/>
    </source>
</evidence>
<evidence type="ECO:0000256" key="5">
    <source>
        <dbReference type="ARBA" id="ARBA00016181"/>
    </source>
</evidence>
<dbReference type="InterPro" id="IPR016039">
    <property type="entry name" value="Thiolase-like"/>
</dbReference>
<gene>
    <name evidence="15" type="ORF">BDD26_1315</name>
</gene>
<dbReference type="RefSeq" id="WP_115825883.1">
    <property type="nucleotide sequence ID" value="NZ_QTUB01000001.1"/>
</dbReference>
<dbReference type="NCBIfam" id="TIGR01930">
    <property type="entry name" value="AcCoA-C-Actrans"/>
    <property type="match status" value="1"/>
</dbReference>
<feature type="domain" description="Thiolase N-terminal" evidence="13">
    <location>
        <begin position="5"/>
        <end position="275"/>
    </location>
</feature>
<dbReference type="CDD" id="cd00751">
    <property type="entry name" value="thiolase"/>
    <property type="match status" value="1"/>
</dbReference>
<dbReference type="PANTHER" id="PTHR18919:SF107">
    <property type="entry name" value="ACETYL-COA ACETYLTRANSFERASE, CYTOSOLIC"/>
    <property type="match status" value="1"/>
</dbReference>
<feature type="active site" description="Proton acceptor" evidence="11">
    <location>
        <position position="364"/>
    </location>
</feature>
<dbReference type="PANTHER" id="PTHR18919">
    <property type="entry name" value="ACETYL-COA C-ACYLTRANSFERASE"/>
    <property type="match status" value="1"/>
</dbReference>
<dbReference type="NCBIfam" id="NF006551">
    <property type="entry name" value="PRK09050.1"/>
    <property type="match status" value="1"/>
</dbReference>
<evidence type="ECO:0000313" key="15">
    <source>
        <dbReference type="EMBL" id="REF26645.1"/>
    </source>
</evidence>
<dbReference type="EMBL" id="QTUB01000001">
    <property type="protein sequence ID" value="REF26645.1"/>
    <property type="molecule type" value="Genomic_DNA"/>
</dbReference>
<comment type="function">
    <text evidence="1">Catalyzes thiolytic cleavage of beta-ketoadipyl-CoA to succinyl-CoA and acetyl-CoA.</text>
</comment>
<dbReference type="AlphaFoldDB" id="A0A3D9UJ33"/>
<evidence type="ECO:0000259" key="14">
    <source>
        <dbReference type="Pfam" id="PF02803"/>
    </source>
</evidence>
<feature type="active site" description="Acyl-thioester intermediate" evidence="11">
    <location>
        <position position="95"/>
    </location>
</feature>
<dbReference type="SUPFAM" id="SSF53901">
    <property type="entry name" value="Thiolase-like"/>
    <property type="match status" value="2"/>
</dbReference>
<evidence type="ECO:0000256" key="1">
    <source>
        <dbReference type="ARBA" id="ARBA00003720"/>
    </source>
</evidence>
<evidence type="ECO:0000256" key="11">
    <source>
        <dbReference type="PIRSR" id="PIRSR000429-1"/>
    </source>
</evidence>
<evidence type="ECO:0000256" key="4">
    <source>
        <dbReference type="ARBA" id="ARBA00012233"/>
    </source>
</evidence>
<dbReference type="FunFam" id="3.40.47.10:FF:000010">
    <property type="entry name" value="Acetyl-CoA acetyltransferase (Thiolase)"/>
    <property type="match status" value="1"/>
</dbReference>
<dbReference type="Pfam" id="PF00108">
    <property type="entry name" value="Thiolase_N"/>
    <property type="match status" value="1"/>
</dbReference>
<dbReference type="GO" id="GO:0019619">
    <property type="term" value="P:3,4-dihydroxybenzoate catabolic process"/>
    <property type="evidence" value="ECO:0007669"/>
    <property type="project" value="InterPro"/>
</dbReference>
<evidence type="ECO:0000256" key="2">
    <source>
        <dbReference type="ARBA" id="ARBA00005071"/>
    </source>
</evidence>
<evidence type="ECO:0000259" key="13">
    <source>
        <dbReference type="Pfam" id="PF00108"/>
    </source>
</evidence>
<protein>
    <recommendedName>
        <fullName evidence="5">Beta-ketoadipyl-CoA thiolase</fullName>
        <ecNumber evidence="4">2.3.1.174</ecNumber>
    </recommendedName>
    <alternativeName>
        <fullName evidence="9">3-oxoadipyl-CoA thiolase</fullName>
    </alternativeName>
</protein>
<dbReference type="GO" id="GO:0033812">
    <property type="term" value="F:3-oxoadipyl-CoA thiolase activity"/>
    <property type="evidence" value="ECO:0007669"/>
    <property type="project" value="UniProtKB-EC"/>
</dbReference>
<reference evidence="15 16" key="1">
    <citation type="submission" date="2018-08" db="EMBL/GenBank/DDBJ databases">
        <title>Genomic Encyclopedia of Archaeal and Bacterial Type Strains, Phase II (KMG-II): from individual species to whole genera.</title>
        <authorList>
            <person name="Goeker M."/>
        </authorList>
    </citation>
    <scope>NUCLEOTIDE SEQUENCE [LARGE SCALE GENOMIC DNA]</scope>
    <source>
        <strain evidence="15 16">DSM 17905</strain>
    </source>
</reference>